<dbReference type="NCBIfam" id="TIGR02241">
    <property type="entry name" value="conserved hypothetical phage tail region protein"/>
    <property type="match status" value="1"/>
</dbReference>
<evidence type="ECO:0000313" key="1">
    <source>
        <dbReference type="EMBL" id="XCB33614.1"/>
    </source>
</evidence>
<organism evidence="1">
    <name type="scientific">Tunturiibacter psychrotolerans</name>
    <dbReference type="NCBI Taxonomy" id="3069686"/>
    <lineage>
        <taxon>Bacteria</taxon>
        <taxon>Pseudomonadati</taxon>
        <taxon>Acidobacteriota</taxon>
        <taxon>Terriglobia</taxon>
        <taxon>Terriglobales</taxon>
        <taxon>Acidobacteriaceae</taxon>
        <taxon>Tunturiibacter</taxon>
    </lineage>
</organism>
<dbReference type="EMBL" id="CP132942">
    <property type="protein sequence ID" value="XCB33614.1"/>
    <property type="molecule type" value="Genomic_DNA"/>
</dbReference>
<dbReference type="InterPro" id="IPR011747">
    <property type="entry name" value="CHP02241"/>
</dbReference>
<protein>
    <submittedName>
        <fullName evidence="1">Phage tail protein</fullName>
    </submittedName>
</protein>
<dbReference type="GO" id="GO:0005198">
    <property type="term" value="F:structural molecule activity"/>
    <property type="evidence" value="ECO:0007669"/>
    <property type="project" value="InterPro"/>
</dbReference>
<dbReference type="PANTHER" id="PTHR38009">
    <property type="entry name" value="CONSERVED HYPOTHETICAL PHAGE TAIL PROTEIN"/>
    <property type="match status" value="1"/>
</dbReference>
<dbReference type="Pfam" id="PF06841">
    <property type="entry name" value="Phage_T4_gp19"/>
    <property type="match status" value="1"/>
</dbReference>
<gene>
    <name evidence="1" type="ORF">RBB77_01650</name>
</gene>
<dbReference type="AlphaFoldDB" id="A0AAU7ZRP4"/>
<sequence>MASGARNDPYGQFNFLIEIDGVTRAGFSEVSGLTSDTNVIEYREGDEVTTVRKLKGLDKYINIVLKRGYTQDTSLWTWRQTVLDGTPQRTTGTITLLDEARKPVLSWNFTQGWPAKLEGPAMNGKTSEVAIETLEIVHEGLELVVVS</sequence>
<proteinExistence type="predicted"/>
<name>A0AAU7ZRP4_9BACT</name>
<dbReference type="KEGG" id="tpsc:RBB77_01650"/>
<dbReference type="PANTHER" id="PTHR38009:SF1">
    <property type="entry name" value="CONSERVED HYPOTHETICAL PHAGE TAIL PROTEIN"/>
    <property type="match status" value="1"/>
</dbReference>
<reference evidence="1" key="1">
    <citation type="submission" date="2023-08" db="EMBL/GenBank/DDBJ databases">
        <authorList>
            <person name="Messyasz A."/>
            <person name="Mannisto M.K."/>
            <person name="Kerkhof L.J."/>
            <person name="Haggblom M."/>
        </authorList>
    </citation>
    <scope>NUCLEOTIDE SEQUENCE</scope>
    <source>
        <strain evidence="1">X5P6</strain>
    </source>
</reference>
<accession>A0AAU7ZRP4</accession>
<dbReference type="RefSeq" id="WP_353064452.1">
    <property type="nucleotide sequence ID" value="NZ_CP132942.1"/>
</dbReference>
<dbReference type="InterPro" id="IPR010667">
    <property type="entry name" value="Phage_T4_Gp19"/>
</dbReference>
<reference evidence="1" key="2">
    <citation type="journal article" date="2024" name="Environ. Microbiol.">
        <title>Genome analysis and description of Tunturibacter gen. nov. expands the diversity of Terriglobia in tundra soils.</title>
        <authorList>
            <person name="Messyasz A."/>
            <person name="Mannisto M.K."/>
            <person name="Kerkhof L.J."/>
            <person name="Haggblom M.M."/>
        </authorList>
    </citation>
    <scope>NUCLEOTIDE SEQUENCE</scope>
    <source>
        <strain evidence="1">X5P6</strain>
    </source>
</reference>